<gene>
    <name evidence="3" type="ORF">Bca52824_062729</name>
</gene>
<dbReference type="Pfam" id="PF16900">
    <property type="entry name" value="REPA_OB_2"/>
    <property type="match status" value="1"/>
</dbReference>
<keyword evidence="4" id="KW-1185">Reference proteome</keyword>
<dbReference type="PANTHER" id="PTHR47165">
    <property type="entry name" value="OS03G0429900 PROTEIN"/>
    <property type="match status" value="1"/>
</dbReference>
<dbReference type="EMBL" id="JAAMPC010000013">
    <property type="protein sequence ID" value="KAG2268174.1"/>
    <property type="molecule type" value="Genomic_DNA"/>
</dbReference>
<dbReference type="Gene3D" id="2.40.50.140">
    <property type="entry name" value="Nucleic acid-binding proteins"/>
    <property type="match status" value="1"/>
</dbReference>
<dbReference type="PANTHER" id="PTHR47165:SF4">
    <property type="entry name" value="OS03G0429900 PROTEIN"/>
    <property type="match status" value="1"/>
</dbReference>
<name>A0A8X7QD43_BRACI</name>
<dbReference type="AlphaFoldDB" id="A0A8X7QD43"/>
<comment type="caution">
    <text evidence="3">The sequence shown here is derived from an EMBL/GenBank/DDBJ whole genome shotgun (WGS) entry which is preliminary data.</text>
</comment>
<sequence>MQRIQRVLPIDSWGVIEHVTVTPAGGQYRTTNYKYKMVIAEDAVLSRSDLVDDIIFISLANYEEIENGTKKQAFLIDVIGRIHDLGDVQTVQVSGEDRKRVLFRLVDAEGNNLACCLWGTYAEQLEPVSLNGKDQTIICLIRFAKIKEFRGELQITNAFDATRLFLNAMIPEVSNITQRLSNDDLSVALVQKPSGKKDGKRILYNWNDAETKTIAEVAEANQAMMLDRISSDECPTPITKRKDDDCDLQDLTSSSKKQCTKIIKEEKIKND</sequence>
<keyword evidence="1" id="KW-0238">DNA-binding</keyword>
<accession>A0A8X7QD43</accession>
<dbReference type="SUPFAM" id="SSF50249">
    <property type="entry name" value="Nucleic acid-binding proteins"/>
    <property type="match status" value="1"/>
</dbReference>
<dbReference type="GO" id="GO:0003677">
    <property type="term" value="F:DNA binding"/>
    <property type="evidence" value="ECO:0007669"/>
    <property type="project" value="UniProtKB-KW"/>
</dbReference>
<evidence type="ECO:0000313" key="4">
    <source>
        <dbReference type="Proteomes" id="UP000886595"/>
    </source>
</evidence>
<protein>
    <recommendedName>
        <fullName evidence="2">Replication protein A OB domain-containing protein</fullName>
    </recommendedName>
</protein>
<dbReference type="OrthoDB" id="1092961at2759"/>
<proteinExistence type="predicted"/>
<evidence type="ECO:0000259" key="2">
    <source>
        <dbReference type="Pfam" id="PF16900"/>
    </source>
</evidence>
<feature type="domain" description="Replication protein A OB" evidence="2">
    <location>
        <begin position="72"/>
        <end position="152"/>
    </location>
</feature>
<organism evidence="3 4">
    <name type="scientific">Brassica carinata</name>
    <name type="common">Ethiopian mustard</name>
    <name type="synonym">Abyssinian cabbage</name>
    <dbReference type="NCBI Taxonomy" id="52824"/>
    <lineage>
        <taxon>Eukaryota</taxon>
        <taxon>Viridiplantae</taxon>
        <taxon>Streptophyta</taxon>
        <taxon>Embryophyta</taxon>
        <taxon>Tracheophyta</taxon>
        <taxon>Spermatophyta</taxon>
        <taxon>Magnoliopsida</taxon>
        <taxon>eudicotyledons</taxon>
        <taxon>Gunneridae</taxon>
        <taxon>Pentapetalae</taxon>
        <taxon>rosids</taxon>
        <taxon>malvids</taxon>
        <taxon>Brassicales</taxon>
        <taxon>Brassicaceae</taxon>
        <taxon>Brassiceae</taxon>
        <taxon>Brassica</taxon>
    </lineage>
</organism>
<dbReference type="InterPro" id="IPR012340">
    <property type="entry name" value="NA-bd_OB-fold"/>
</dbReference>
<reference evidence="3 4" key="1">
    <citation type="submission" date="2020-02" db="EMBL/GenBank/DDBJ databases">
        <authorList>
            <person name="Ma Q."/>
            <person name="Huang Y."/>
            <person name="Song X."/>
            <person name="Pei D."/>
        </authorList>
    </citation>
    <scope>NUCLEOTIDE SEQUENCE [LARGE SCALE GENOMIC DNA]</scope>
    <source>
        <strain evidence="3">Sxm20200214</strain>
        <tissue evidence="3">Leaf</tissue>
    </source>
</reference>
<dbReference type="InterPro" id="IPR031657">
    <property type="entry name" value="REPA_OB_2"/>
</dbReference>
<dbReference type="CDD" id="cd04481">
    <property type="entry name" value="RPA1_DBD_B_like"/>
    <property type="match status" value="1"/>
</dbReference>
<evidence type="ECO:0000256" key="1">
    <source>
        <dbReference type="ARBA" id="ARBA00023125"/>
    </source>
</evidence>
<evidence type="ECO:0000313" key="3">
    <source>
        <dbReference type="EMBL" id="KAG2268174.1"/>
    </source>
</evidence>
<dbReference type="Proteomes" id="UP000886595">
    <property type="component" value="Unassembled WGS sequence"/>
</dbReference>